<dbReference type="Proteomes" id="UP000287188">
    <property type="component" value="Unassembled WGS sequence"/>
</dbReference>
<evidence type="ECO:0008006" key="3">
    <source>
        <dbReference type="Google" id="ProtNLM"/>
    </source>
</evidence>
<evidence type="ECO:0000313" key="1">
    <source>
        <dbReference type="EMBL" id="GCE17578.1"/>
    </source>
</evidence>
<gene>
    <name evidence="1" type="ORF">KDK_13780</name>
</gene>
<keyword evidence="2" id="KW-1185">Reference proteome</keyword>
<protein>
    <recommendedName>
        <fullName evidence="3">Killer suppression protein HigA</fullName>
    </recommendedName>
</protein>
<sequence length="60" mass="6791">MEGKHSTITNRKGTLAVDVEHPYRLIFEPANDPTPKKADGDLDWTNVTVIRVLAVEDYHD</sequence>
<name>A0A402AEN5_9CHLR</name>
<comment type="caution">
    <text evidence="1">The sequence shown here is derived from an EMBL/GenBank/DDBJ whole genome shotgun (WGS) entry which is preliminary data.</text>
</comment>
<proteinExistence type="predicted"/>
<dbReference type="EMBL" id="BIFS01000001">
    <property type="protein sequence ID" value="GCE17578.1"/>
    <property type="molecule type" value="Genomic_DNA"/>
</dbReference>
<accession>A0A402AEN5</accession>
<dbReference type="AlphaFoldDB" id="A0A402AEN5"/>
<evidence type="ECO:0000313" key="2">
    <source>
        <dbReference type="Proteomes" id="UP000287188"/>
    </source>
</evidence>
<reference evidence="2" key="1">
    <citation type="submission" date="2018-12" db="EMBL/GenBank/DDBJ databases">
        <title>Tengunoibacter tsumagoiensis gen. nov., sp. nov., Dictyobacter kobayashii sp. nov., D. alpinus sp. nov., and D. joshuensis sp. nov. and description of Dictyobacteraceae fam. nov. within the order Ktedonobacterales isolated from Tengu-no-mugimeshi.</title>
        <authorList>
            <person name="Wang C.M."/>
            <person name="Zheng Y."/>
            <person name="Sakai Y."/>
            <person name="Toyoda A."/>
            <person name="Minakuchi Y."/>
            <person name="Abe K."/>
            <person name="Yokota A."/>
            <person name="Yabe S."/>
        </authorList>
    </citation>
    <scope>NUCLEOTIDE SEQUENCE [LARGE SCALE GENOMIC DNA]</scope>
    <source>
        <strain evidence="2">Uno11</strain>
    </source>
</reference>
<organism evidence="1 2">
    <name type="scientific">Dictyobacter kobayashii</name>
    <dbReference type="NCBI Taxonomy" id="2014872"/>
    <lineage>
        <taxon>Bacteria</taxon>
        <taxon>Bacillati</taxon>
        <taxon>Chloroflexota</taxon>
        <taxon>Ktedonobacteria</taxon>
        <taxon>Ktedonobacterales</taxon>
        <taxon>Dictyobacteraceae</taxon>
        <taxon>Dictyobacter</taxon>
    </lineage>
</organism>